<dbReference type="RefSeq" id="XP_031549498.1">
    <property type="nucleotide sequence ID" value="XM_031693638.1"/>
</dbReference>
<accession>A0A6P8H1H7</accession>
<feature type="compositionally biased region" description="Polar residues" evidence="2">
    <location>
        <begin position="457"/>
        <end position="491"/>
    </location>
</feature>
<feature type="compositionally biased region" description="Basic residues" evidence="2">
    <location>
        <begin position="50"/>
        <end position="60"/>
    </location>
</feature>
<name>A0A6P8H1H7_ACTTE</name>
<protein>
    <submittedName>
        <fullName evidence="5">Uncharacterized protein LOC116287027</fullName>
    </submittedName>
</protein>
<evidence type="ECO:0000313" key="5">
    <source>
        <dbReference type="RefSeq" id="XP_031549498.1"/>
    </source>
</evidence>
<evidence type="ECO:0000256" key="2">
    <source>
        <dbReference type="SAM" id="MobiDB-lite"/>
    </source>
</evidence>
<dbReference type="Proteomes" id="UP000515163">
    <property type="component" value="Unplaced"/>
</dbReference>
<feature type="compositionally biased region" description="Acidic residues" evidence="2">
    <location>
        <begin position="529"/>
        <end position="545"/>
    </location>
</feature>
<feature type="region of interest" description="Disordered" evidence="2">
    <location>
        <begin position="445"/>
        <end position="545"/>
    </location>
</feature>
<keyword evidence="3" id="KW-0812">Transmembrane</keyword>
<gene>
    <name evidence="5" type="primary">LOC116287027</name>
</gene>
<keyword evidence="4" id="KW-1185">Reference proteome</keyword>
<dbReference type="FunCoup" id="A0A6P8H1H7">
    <property type="interactions" value="1124"/>
</dbReference>
<reference evidence="5" key="1">
    <citation type="submission" date="2025-08" db="UniProtKB">
        <authorList>
            <consortium name="RefSeq"/>
        </authorList>
    </citation>
    <scope>IDENTIFICATION</scope>
</reference>
<dbReference type="KEGG" id="aten:116287027"/>
<evidence type="ECO:0000313" key="4">
    <source>
        <dbReference type="Proteomes" id="UP000515163"/>
    </source>
</evidence>
<proteinExistence type="predicted"/>
<feature type="compositionally biased region" description="Basic residues" evidence="2">
    <location>
        <begin position="1"/>
        <end position="11"/>
    </location>
</feature>
<feature type="transmembrane region" description="Helical" evidence="3">
    <location>
        <begin position="71"/>
        <end position="97"/>
    </location>
</feature>
<keyword evidence="1" id="KW-0175">Coiled coil</keyword>
<feature type="region of interest" description="Disordered" evidence="2">
    <location>
        <begin position="1"/>
        <end position="63"/>
    </location>
</feature>
<feature type="compositionally biased region" description="Basic and acidic residues" evidence="2">
    <location>
        <begin position="518"/>
        <end position="528"/>
    </location>
</feature>
<keyword evidence="3" id="KW-1133">Transmembrane helix</keyword>
<evidence type="ECO:0000256" key="1">
    <source>
        <dbReference type="SAM" id="Coils"/>
    </source>
</evidence>
<organism evidence="4 5">
    <name type="scientific">Actinia tenebrosa</name>
    <name type="common">Australian red waratah sea anemone</name>
    <dbReference type="NCBI Taxonomy" id="6105"/>
    <lineage>
        <taxon>Eukaryota</taxon>
        <taxon>Metazoa</taxon>
        <taxon>Cnidaria</taxon>
        <taxon>Anthozoa</taxon>
        <taxon>Hexacorallia</taxon>
        <taxon>Actiniaria</taxon>
        <taxon>Actiniidae</taxon>
        <taxon>Actinia</taxon>
    </lineage>
</organism>
<feature type="compositionally biased region" description="Basic and acidic residues" evidence="2">
    <location>
        <begin position="29"/>
        <end position="43"/>
    </location>
</feature>
<keyword evidence="3" id="KW-0472">Membrane</keyword>
<evidence type="ECO:0000256" key="3">
    <source>
        <dbReference type="SAM" id="Phobius"/>
    </source>
</evidence>
<feature type="compositionally biased region" description="Low complexity" evidence="2">
    <location>
        <begin position="492"/>
        <end position="508"/>
    </location>
</feature>
<sequence>MDFPKNSKKSKMNGFRKDQENKLLISYSGEEKPTDSDSDRVEPLELPPTRLRRPKSRKVRVSPNSKSSFSLWNFCQVLFVVVVIGSMVSMLWFTIILKTSLESMKKRVSILETSDRSTSKECLEQGKDLQKKLELLRGSSSGHLETAEKNFHLLFKRIEDLNSTVKYLQSKLKSPQSISSINNDIKLLKKAMADTSREITEVTDKFNRLRKIALLQNTNIKHLKIQLYNVSVQIAKLSGQPTPSPQLHTATQPWLLRVPGADSGSHSKTTLHAEEAEKLRLNITAQVRKDILKLVSLVRKSNKTVQSQVHELNVRLSGMANNVSEHMALIDSLIKTNVQHNDKTASKKNRVTSIPTDVPSQYKNLTKMVASLRNMFDEHLQRFQEMTIDIASIKLTVHQRVPPSTVSCNCSLDSIWTVLSKDKKMLHSLKTDLELLQESVQKLIKKDKEPTKAPDTTPENETIKPTTSSLPSTVTKATSSSQQPTTAQKNVSGTSSTTSKPASSTNATVAPTTEEEEQTLKENKRMTDEQIDLDSWNEDDTNQLP</sequence>
<dbReference type="InParanoid" id="A0A6P8H1H7"/>
<dbReference type="GeneID" id="116287027"/>
<dbReference type="OrthoDB" id="5985483at2759"/>
<dbReference type="AlphaFoldDB" id="A0A6P8H1H7"/>
<feature type="coiled-coil region" evidence="1">
    <location>
        <begin position="178"/>
        <end position="205"/>
    </location>
</feature>